<proteinExistence type="predicted"/>
<dbReference type="EMBL" id="CP036432">
    <property type="protein sequence ID" value="QDV81262.1"/>
    <property type="molecule type" value="Genomic_DNA"/>
</dbReference>
<sequence length="55" mass="6425">MGNRIVYDTWPPLFLKRKQDKLLIGRGLAKPFDTYIAKTQRMCRNVISGLRSNSR</sequence>
<protein>
    <submittedName>
        <fullName evidence="1">Uncharacterized protein</fullName>
    </submittedName>
</protein>
<gene>
    <name evidence="1" type="ORF">TBK1r_01770</name>
</gene>
<reference evidence="1 2" key="1">
    <citation type="submission" date="2019-02" db="EMBL/GenBank/DDBJ databases">
        <title>Deep-cultivation of Planctomycetes and their phenomic and genomic characterization uncovers novel biology.</title>
        <authorList>
            <person name="Wiegand S."/>
            <person name="Jogler M."/>
            <person name="Boedeker C."/>
            <person name="Pinto D."/>
            <person name="Vollmers J."/>
            <person name="Rivas-Marin E."/>
            <person name="Kohn T."/>
            <person name="Peeters S.H."/>
            <person name="Heuer A."/>
            <person name="Rast P."/>
            <person name="Oberbeckmann S."/>
            <person name="Bunk B."/>
            <person name="Jeske O."/>
            <person name="Meyerdierks A."/>
            <person name="Storesund J.E."/>
            <person name="Kallscheuer N."/>
            <person name="Luecker S."/>
            <person name="Lage O.M."/>
            <person name="Pohl T."/>
            <person name="Merkel B.J."/>
            <person name="Hornburger P."/>
            <person name="Mueller R.-W."/>
            <person name="Bruemmer F."/>
            <person name="Labrenz M."/>
            <person name="Spormann A.M."/>
            <person name="Op den Camp H."/>
            <person name="Overmann J."/>
            <person name="Amann R."/>
            <person name="Jetten M.S.M."/>
            <person name="Mascher T."/>
            <person name="Medema M.H."/>
            <person name="Devos D.P."/>
            <person name="Kaster A.-K."/>
            <person name="Ovreas L."/>
            <person name="Rohde M."/>
            <person name="Galperin M.Y."/>
            <person name="Jogler C."/>
        </authorList>
    </citation>
    <scope>NUCLEOTIDE SEQUENCE [LARGE SCALE GENOMIC DNA]</scope>
    <source>
        <strain evidence="1 2">TBK1r</strain>
    </source>
</reference>
<evidence type="ECO:0000313" key="1">
    <source>
        <dbReference type="EMBL" id="QDV81262.1"/>
    </source>
</evidence>
<accession>A0ABX5XGZ5</accession>
<keyword evidence="2" id="KW-1185">Reference proteome</keyword>
<organism evidence="1 2">
    <name type="scientific">Stieleria magnilauensis</name>
    <dbReference type="NCBI Taxonomy" id="2527963"/>
    <lineage>
        <taxon>Bacteria</taxon>
        <taxon>Pseudomonadati</taxon>
        <taxon>Planctomycetota</taxon>
        <taxon>Planctomycetia</taxon>
        <taxon>Pirellulales</taxon>
        <taxon>Pirellulaceae</taxon>
        <taxon>Stieleria</taxon>
    </lineage>
</organism>
<name>A0ABX5XGZ5_9BACT</name>
<evidence type="ECO:0000313" key="2">
    <source>
        <dbReference type="Proteomes" id="UP000318081"/>
    </source>
</evidence>
<dbReference type="Proteomes" id="UP000318081">
    <property type="component" value="Chromosome"/>
</dbReference>